<dbReference type="EMBL" id="JBBMFN010000049">
    <property type="protein sequence ID" value="MEQ2467359.1"/>
    <property type="molecule type" value="Genomic_DNA"/>
</dbReference>
<evidence type="ECO:0000313" key="2">
    <source>
        <dbReference type="EMBL" id="MEQ2467359.1"/>
    </source>
</evidence>
<evidence type="ECO:0000256" key="1">
    <source>
        <dbReference type="ARBA" id="ARBA00022679"/>
    </source>
</evidence>
<dbReference type="NCBIfam" id="NF047676">
    <property type="entry name" value="TeichurnBiosyTuaH"/>
    <property type="match status" value="1"/>
</dbReference>
<dbReference type="EC" id="2.4.-.-" evidence="2"/>
<evidence type="ECO:0000313" key="3">
    <source>
        <dbReference type="Proteomes" id="UP001465426"/>
    </source>
</evidence>
<dbReference type="Proteomes" id="UP001465426">
    <property type="component" value="Unassembled WGS sequence"/>
</dbReference>
<dbReference type="SUPFAM" id="SSF53756">
    <property type="entry name" value="UDP-Glycosyltransferase/glycogen phosphorylase"/>
    <property type="match status" value="1"/>
</dbReference>
<reference evidence="2 3" key="1">
    <citation type="submission" date="2024-03" db="EMBL/GenBank/DDBJ databases">
        <title>Human intestinal bacterial collection.</title>
        <authorList>
            <person name="Pauvert C."/>
            <person name="Hitch T.C.A."/>
            <person name="Clavel T."/>
        </authorList>
    </citation>
    <scope>NUCLEOTIDE SEQUENCE [LARGE SCALE GENOMIC DNA]</scope>
    <source>
        <strain evidence="2 3">CLA-SR-H024</strain>
    </source>
</reference>
<keyword evidence="2" id="KW-0328">Glycosyltransferase</keyword>
<keyword evidence="1 2" id="KW-0808">Transferase</keyword>
<organism evidence="2 3">
    <name type="scientific">Niallia hominis</name>
    <dbReference type="NCBI Taxonomy" id="3133173"/>
    <lineage>
        <taxon>Bacteria</taxon>
        <taxon>Bacillati</taxon>
        <taxon>Bacillota</taxon>
        <taxon>Bacilli</taxon>
        <taxon>Bacillales</taxon>
        <taxon>Bacillaceae</taxon>
        <taxon>Niallia</taxon>
    </lineage>
</organism>
<dbReference type="RefSeq" id="WP_235248454.1">
    <property type="nucleotide sequence ID" value="NZ_JBBMFN010000049.1"/>
</dbReference>
<name>A0ABV1F661_9BACI</name>
<dbReference type="GO" id="GO:0016757">
    <property type="term" value="F:glycosyltransferase activity"/>
    <property type="evidence" value="ECO:0007669"/>
    <property type="project" value="UniProtKB-KW"/>
</dbReference>
<accession>A0ABV1F661</accession>
<gene>
    <name evidence="2" type="ORF">WMO63_17015</name>
</gene>
<protein>
    <submittedName>
        <fullName evidence="2">Glycosyltransferase</fullName>
        <ecNumber evidence="2">2.4.-.-</ecNumber>
    </submittedName>
</protein>
<proteinExistence type="predicted"/>
<dbReference type="Gene3D" id="3.40.50.2000">
    <property type="entry name" value="Glycogen Phosphorylase B"/>
    <property type="match status" value="2"/>
</dbReference>
<keyword evidence="3" id="KW-1185">Reference proteome</keyword>
<comment type="caution">
    <text evidence="2">The sequence shown here is derived from an EMBL/GenBank/DDBJ whole genome shotgun (WGS) entry which is preliminary data.</text>
</comment>
<sequence length="397" mass="46804">MRTIHVIVATGIWNLDHLTYRRHRFAEFLQKQQDTEEVIWLCPGQKQMPEVTKLENGIYQWIIGDLGNHKIQRFARFIPCFYQKKLRSLSNYLAEKKGRYLVKLWYTYPALPTLYKIYDWDQIVYDCSDLWAEQLSGKFSILAYLKQRVILKSEQRIVEKASYITCTSSFLKEEIINRMPVYHNKIYTFENGVEYGLFQKQAKNVPLIEKEQLTIGYIGGIKPKLDFNLIQQIAQRRKDWRILLVGPDGTNSSQEFMQLLEESNVHWAGSVPREQVSEYMHTLDIGIMPYKDTQYNKAIFPLKLFEFLAAGKPVIGMNLPSTKEYVEEGVYELLQSGLEVDTFIQACDKMMNIARNQEWEKRRKQLAKTKDWETIFQEIIHINKDRESLGQNKITNL</sequence>
<dbReference type="PANTHER" id="PTHR46401">
    <property type="entry name" value="GLYCOSYLTRANSFERASE WBBK-RELATED"/>
    <property type="match status" value="1"/>
</dbReference>
<dbReference type="Pfam" id="PF13692">
    <property type="entry name" value="Glyco_trans_1_4"/>
    <property type="match status" value="1"/>
</dbReference>
<dbReference type="PANTHER" id="PTHR46401:SF2">
    <property type="entry name" value="GLYCOSYLTRANSFERASE WBBK-RELATED"/>
    <property type="match status" value="1"/>
</dbReference>